<name>A0A210PMI0_MIZYE</name>
<organism evidence="2 3">
    <name type="scientific">Mizuhopecten yessoensis</name>
    <name type="common">Japanese scallop</name>
    <name type="synonym">Patinopecten yessoensis</name>
    <dbReference type="NCBI Taxonomy" id="6573"/>
    <lineage>
        <taxon>Eukaryota</taxon>
        <taxon>Metazoa</taxon>
        <taxon>Spiralia</taxon>
        <taxon>Lophotrochozoa</taxon>
        <taxon>Mollusca</taxon>
        <taxon>Bivalvia</taxon>
        <taxon>Autobranchia</taxon>
        <taxon>Pteriomorphia</taxon>
        <taxon>Pectinida</taxon>
        <taxon>Pectinoidea</taxon>
        <taxon>Pectinidae</taxon>
        <taxon>Mizuhopecten</taxon>
    </lineage>
</organism>
<gene>
    <name evidence="2" type="ORF">KP79_PYT09263</name>
</gene>
<evidence type="ECO:0000313" key="3">
    <source>
        <dbReference type="Proteomes" id="UP000242188"/>
    </source>
</evidence>
<protein>
    <submittedName>
        <fullName evidence="2">Protein EFR3-like B</fullName>
    </submittedName>
</protein>
<dbReference type="STRING" id="6573.A0A210PMI0"/>
<dbReference type="Pfam" id="PF21052">
    <property type="entry name" value="EFR3_ARM"/>
    <property type="match status" value="1"/>
</dbReference>
<dbReference type="PANTHER" id="PTHR12444:SF8">
    <property type="entry name" value="PROTEIN EFR3 HOMOLOG CMP44E"/>
    <property type="match status" value="1"/>
</dbReference>
<proteinExistence type="inferred from homology"/>
<dbReference type="PANTHER" id="PTHR12444">
    <property type="entry name" value="PROTEIN EFR3 HOMOLOG CMP44E"/>
    <property type="match status" value="1"/>
</dbReference>
<dbReference type="InterPro" id="IPR051851">
    <property type="entry name" value="EFR3_Homologs"/>
</dbReference>
<reference evidence="2 3" key="1">
    <citation type="journal article" date="2017" name="Nat. Ecol. Evol.">
        <title>Scallop genome provides insights into evolution of bilaterian karyotype and development.</title>
        <authorList>
            <person name="Wang S."/>
            <person name="Zhang J."/>
            <person name="Jiao W."/>
            <person name="Li J."/>
            <person name="Xun X."/>
            <person name="Sun Y."/>
            <person name="Guo X."/>
            <person name="Huan P."/>
            <person name="Dong B."/>
            <person name="Zhang L."/>
            <person name="Hu X."/>
            <person name="Sun X."/>
            <person name="Wang J."/>
            <person name="Zhao C."/>
            <person name="Wang Y."/>
            <person name="Wang D."/>
            <person name="Huang X."/>
            <person name="Wang R."/>
            <person name="Lv J."/>
            <person name="Li Y."/>
            <person name="Zhang Z."/>
            <person name="Liu B."/>
            <person name="Lu W."/>
            <person name="Hui Y."/>
            <person name="Liang J."/>
            <person name="Zhou Z."/>
            <person name="Hou R."/>
            <person name="Li X."/>
            <person name="Liu Y."/>
            <person name="Li H."/>
            <person name="Ning X."/>
            <person name="Lin Y."/>
            <person name="Zhao L."/>
            <person name="Xing Q."/>
            <person name="Dou J."/>
            <person name="Li Y."/>
            <person name="Mao J."/>
            <person name="Guo H."/>
            <person name="Dou H."/>
            <person name="Li T."/>
            <person name="Mu C."/>
            <person name="Jiang W."/>
            <person name="Fu Q."/>
            <person name="Fu X."/>
            <person name="Miao Y."/>
            <person name="Liu J."/>
            <person name="Yu Q."/>
            <person name="Li R."/>
            <person name="Liao H."/>
            <person name="Li X."/>
            <person name="Kong Y."/>
            <person name="Jiang Z."/>
            <person name="Chourrout D."/>
            <person name="Li R."/>
            <person name="Bao Z."/>
        </authorList>
    </citation>
    <scope>NUCLEOTIDE SEQUENCE [LARGE SCALE GENOMIC DNA]</scope>
    <source>
        <strain evidence="2 3">PY_sf001</strain>
    </source>
</reference>
<evidence type="ECO:0000256" key="1">
    <source>
        <dbReference type="ARBA" id="ARBA00010216"/>
    </source>
</evidence>
<dbReference type="OrthoDB" id="19232at2759"/>
<accession>A0A210PMI0</accession>
<dbReference type="SUPFAM" id="SSF48371">
    <property type="entry name" value="ARM repeat"/>
    <property type="match status" value="1"/>
</dbReference>
<keyword evidence="3" id="KW-1185">Reference proteome</keyword>
<dbReference type="AlphaFoldDB" id="A0A210PMI0"/>
<comment type="caution">
    <text evidence="2">The sequence shown here is derived from an EMBL/GenBank/DDBJ whole genome shotgun (WGS) entry which is preliminary data.</text>
</comment>
<dbReference type="GO" id="GO:0072659">
    <property type="term" value="P:protein localization to plasma membrane"/>
    <property type="evidence" value="ECO:0007669"/>
    <property type="project" value="TreeGrafter"/>
</dbReference>
<dbReference type="Proteomes" id="UP000242188">
    <property type="component" value="Unassembled WGS sequence"/>
</dbReference>
<dbReference type="InterPro" id="IPR049152">
    <property type="entry name" value="EFR3-like_ARM"/>
</dbReference>
<evidence type="ECO:0000313" key="2">
    <source>
        <dbReference type="EMBL" id="OWF37683.1"/>
    </source>
</evidence>
<dbReference type="GO" id="GO:0005886">
    <property type="term" value="C:plasma membrane"/>
    <property type="evidence" value="ECO:0007669"/>
    <property type="project" value="TreeGrafter"/>
</dbReference>
<sequence>MAACCGCCSALKPRWKRLVDNIFPVNPEDGLVKNEMDKLTFYAISSPEKLDRIGTYMEKKLASDIHRRRIGLVFVAMDALDQLLVSCHSHSLNLFVESFLKMVQKLLELDEPDLQILATQSFVKFTNIEEDTPSYHRRYDFFVSKFSSMCHSGKSNDEIRTRIQSAGLRGLQGVVKKTASDDLQVNIWEDVHMDKIVPSLLYNMHNQNFMCLDLDSPKDEEHPAYIAEQVFRDLVCRGSYGNIRTVLRPVLIHMDNHKLWVPNDFAIKCFNIIMYSVQQQYAYLVVQMLMSHLDKRVNSDPAIKTSIIDVLFHSVLIAAGGSLGSGPSVLDVFNTLLRHLRISVDNKSQDAEMREMEKKFEEAIIIVIGEFANHLPDYQKIEIMMFVMGKFPQLDQEEIGISIDIQLQTMLLKTLQKVAATYKTIYMANTFHPEFLTGLLQLSQLEDPSMRITVQEILHSLIDRHNNTPKFKTIVIRKDISQVALNEAKVSGQDSLFMKKNNVQFYTHIMENVQMESNKVDNYEALYCTMCLLAVELGSEEILTEMLRLGLDIQHSVMTQTSLPMTHRCAIHGLVAGFINLVAQLVGQTPLCQYVKEVIDIRRDEAPYLLPDFAFNRSNRPSSYSQIDNVQSKCLFDQATLQQFLVDCGQDASRLTNPIAVKPFSTLGVRNGDPNDMAVSGSASDVGSINFDIESAEGSPIFSRRWTDEEITVESLKKMLAEDNTEKKEEEARKRQEIYQTYRTAPFEEIVARSEQKSCKFHTKLTEILDMVSRPPDSPERMRKSLQMSPKAVFDVSFPDLFVY</sequence>
<dbReference type="EMBL" id="NEDP02005584">
    <property type="protein sequence ID" value="OWF37683.1"/>
    <property type="molecule type" value="Genomic_DNA"/>
</dbReference>
<dbReference type="InterPro" id="IPR016024">
    <property type="entry name" value="ARM-type_fold"/>
</dbReference>
<comment type="similarity">
    <text evidence="1">Belongs to the EFR3 family.</text>
</comment>